<dbReference type="Pfam" id="PF07331">
    <property type="entry name" value="TctB"/>
    <property type="match status" value="1"/>
</dbReference>
<comment type="caution">
    <text evidence="3">The sequence shown here is derived from an EMBL/GenBank/DDBJ whole genome shotgun (WGS) entry which is preliminary data.</text>
</comment>
<protein>
    <submittedName>
        <fullName evidence="3">Tripartite tricarboxylate transporter TctB family protein</fullName>
    </submittedName>
</protein>
<dbReference type="InterPro" id="IPR009936">
    <property type="entry name" value="DUF1468"/>
</dbReference>
<organism evidence="3 4">
    <name type="scientific">Cupriavidus gilardii J11</name>
    <dbReference type="NCBI Taxonomy" id="936133"/>
    <lineage>
        <taxon>Bacteria</taxon>
        <taxon>Pseudomonadati</taxon>
        <taxon>Pseudomonadota</taxon>
        <taxon>Betaproteobacteria</taxon>
        <taxon>Burkholderiales</taxon>
        <taxon>Burkholderiaceae</taxon>
        <taxon>Cupriavidus</taxon>
    </lineage>
</organism>
<proteinExistence type="predicted"/>
<sequence>MAMQQEHANAGEQAVAEGGISLRTVELAVAGILLVLSALVIWDNHRIGSGWAPDGPESGYFPLRVGVIVLVCALAVVWQALRTPRRAVFASWQQLKQVSVILLPLTVYVALIGVLGIYVASAIFMAGFMMVVGKAAWWRAVLLGVGINVVLFWIFEIQFRVPLPKGPLEAAFGF</sequence>
<dbReference type="AlphaFoldDB" id="A0A562B2B9"/>
<dbReference type="EMBL" id="VLJN01000065">
    <property type="protein sequence ID" value="TWG79263.1"/>
    <property type="molecule type" value="Genomic_DNA"/>
</dbReference>
<feature type="transmembrane region" description="Helical" evidence="1">
    <location>
        <begin position="61"/>
        <end position="81"/>
    </location>
</feature>
<dbReference type="OrthoDB" id="6183775at2"/>
<feature type="domain" description="DUF1468" evidence="2">
    <location>
        <begin position="28"/>
        <end position="164"/>
    </location>
</feature>
<feature type="transmembrane region" description="Helical" evidence="1">
    <location>
        <begin position="136"/>
        <end position="155"/>
    </location>
</feature>
<keyword evidence="1" id="KW-0812">Transmembrane</keyword>
<keyword evidence="4" id="KW-1185">Reference proteome</keyword>
<evidence type="ECO:0000313" key="3">
    <source>
        <dbReference type="EMBL" id="TWG79263.1"/>
    </source>
</evidence>
<evidence type="ECO:0000256" key="1">
    <source>
        <dbReference type="SAM" id="Phobius"/>
    </source>
</evidence>
<accession>A0A562B2B9</accession>
<dbReference type="Proteomes" id="UP000318141">
    <property type="component" value="Unassembled WGS sequence"/>
</dbReference>
<feature type="transmembrane region" description="Helical" evidence="1">
    <location>
        <begin position="102"/>
        <end position="130"/>
    </location>
</feature>
<feature type="transmembrane region" description="Helical" evidence="1">
    <location>
        <begin position="20"/>
        <end position="41"/>
    </location>
</feature>
<reference evidence="3 4" key="1">
    <citation type="submission" date="2019-07" db="EMBL/GenBank/DDBJ databases">
        <title>Genome sequencing of lignin-degrading bacterial isolates.</title>
        <authorList>
            <person name="Gladden J."/>
        </authorList>
    </citation>
    <scope>NUCLEOTIDE SEQUENCE [LARGE SCALE GENOMIC DNA]</scope>
    <source>
        <strain evidence="3 4">J11</strain>
    </source>
</reference>
<evidence type="ECO:0000313" key="4">
    <source>
        <dbReference type="Proteomes" id="UP000318141"/>
    </source>
</evidence>
<keyword evidence="1" id="KW-0472">Membrane</keyword>
<gene>
    <name evidence="3" type="ORF">L602_000700000790</name>
</gene>
<name>A0A562B2B9_9BURK</name>
<evidence type="ECO:0000259" key="2">
    <source>
        <dbReference type="Pfam" id="PF07331"/>
    </source>
</evidence>
<keyword evidence="1" id="KW-1133">Transmembrane helix</keyword>